<dbReference type="InterPro" id="IPR017441">
    <property type="entry name" value="Protein_kinase_ATP_BS"/>
</dbReference>
<keyword evidence="2" id="KW-1003">Cell membrane</keyword>
<dbReference type="Pfam" id="PF01453">
    <property type="entry name" value="B_lectin"/>
    <property type="match status" value="1"/>
</dbReference>
<keyword evidence="6 11" id="KW-0547">Nucleotide-binding</keyword>
<evidence type="ECO:0000313" key="17">
    <source>
        <dbReference type="EMBL" id="MED6111491.1"/>
    </source>
</evidence>
<dbReference type="PANTHER" id="PTHR27002">
    <property type="entry name" value="RECEPTOR-LIKE SERINE/THREONINE-PROTEIN KINASE SD1-8"/>
    <property type="match status" value="1"/>
</dbReference>
<evidence type="ECO:0000256" key="1">
    <source>
        <dbReference type="ARBA" id="ARBA00004251"/>
    </source>
</evidence>
<proteinExistence type="inferred from homology"/>
<dbReference type="InterPro" id="IPR001245">
    <property type="entry name" value="Ser-Thr/Tyr_kinase_cat_dom"/>
</dbReference>
<keyword evidence="5 13" id="KW-0732">Signal</keyword>
<keyword evidence="2" id="KW-0472">Membrane</keyword>
<accession>A0ABU6QJ14</accession>
<dbReference type="SUPFAM" id="SSF51110">
    <property type="entry name" value="alpha-D-mannose-specific plant lectins"/>
    <property type="match status" value="1"/>
</dbReference>
<dbReference type="PROSITE" id="PS00107">
    <property type="entry name" value="PROTEIN_KINASE_ATP"/>
    <property type="match status" value="1"/>
</dbReference>
<dbReference type="CDD" id="cd00028">
    <property type="entry name" value="B_lectin"/>
    <property type="match status" value="1"/>
</dbReference>
<dbReference type="InterPro" id="IPR036426">
    <property type="entry name" value="Bulb-type_lectin_dom_sf"/>
</dbReference>
<evidence type="ECO:0000256" key="5">
    <source>
        <dbReference type="ARBA" id="ARBA00022729"/>
    </source>
</evidence>
<dbReference type="SMART" id="SM00220">
    <property type="entry name" value="S_TKc"/>
    <property type="match status" value="1"/>
</dbReference>
<name>A0ABU6QJ14_9FABA</name>
<keyword evidence="7 11" id="KW-0418">Kinase</keyword>
<evidence type="ECO:0000256" key="3">
    <source>
        <dbReference type="ARBA" id="ARBA00022527"/>
    </source>
</evidence>
<evidence type="ECO:0000256" key="9">
    <source>
        <dbReference type="ARBA" id="ARBA00023157"/>
    </source>
</evidence>
<organism evidence="17 18">
    <name type="scientific">Stylosanthes scabra</name>
    <dbReference type="NCBI Taxonomy" id="79078"/>
    <lineage>
        <taxon>Eukaryota</taxon>
        <taxon>Viridiplantae</taxon>
        <taxon>Streptophyta</taxon>
        <taxon>Embryophyta</taxon>
        <taxon>Tracheophyta</taxon>
        <taxon>Spermatophyta</taxon>
        <taxon>Magnoliopsida</taxon>
        <taxon>eudicotyledons</taxon>
        <taxon>Gunneridae</taxon>
        <taxon>Pentapetalae</taxon>
        <taxon>rosids</taxon>
        <taxon>fabids</taxon>
        <taxon>Fabales</taxon>
        <taxon>Fabaceae</taxon>
        <taxon>Papilionoideae</taxon>
        <taxon>50 kb inversion clade</taxon>
        <taxon>dalbergioids sensu lato</taxon>
        <taxon>Dalbergieae</taxon>
        <taxon>Pterocarpus clade</taxon>
        <taxon>Stylosanthes</taxon>
    </lineage>
</organism>
<dbReference type="PIRSF" id="PIRSF000641">
    <property type="entry name" value="SRK"/>
    <property type="match status" value="1"/>
</dbReference>
<evidence type="ECO:0000256" key="8">
    <source>
        <dbReference type="ARBA" id="ARBA00022840"/>
    </source>
</evidence>
<dbReference type="InterPro" id="IPR001480">
    <property type="entry name" value="Bulb-type_lectin_dom"/>
</dbReference>
<feature type="binding site" evidence="12">
    <location>
        <position position="476"/>
    </location>
    <ligand>
        <name>ATP</name>
        <dbReference type="ChEBI" id="CHEBI:30616"/>
    </ligand>
</feature>
<dbReference type="Proteomes" id="UP001341840">
    <property type="component" value="Unassembled WGS sequence"/>
</dbReference>
<dbReference type="InterPro" id="IPR003609">
    <property type="entry name" value="Pan_app"/>
</dbReference>
<dbReference type="InterPro" id="IPR024171">
    <property type="entry name" value="SRK-like_kinase"/>
</dbReference>
<comment type="catalytic activity">
    <reaction evidence="11">
        <text>L-threonyl-[protein] + ATP = O-phospho-L-threonyl-[protein] + ADP + H(+)</text>
        <dbReference type="Rhea" id="RHEA:46608"/>
        <dbReference type="Rhea" id="RHEA-COMP:11060"/>
        <dbReference type="Rhea" id="RHEA-COMP:11605"/>
        <dbReference type="ChEBI" id="CHEBI:15378"/>
        <dbReference type="ChEBI" id="CHEBI:30013"/>
        <dbReference type="ChEBI" id="CHEBI:30616"/>
        <dbReference type="ChEBI" id="CHEBI:61977"/>
        <dbReference type="ChEBI" id="CHEBI:456216"/>
        <dbReference type="EC" id="2.7.11.1"/>
    </reaction>
</comment>
<dbReference type="InterPro" id="IPR000719">
    <property type="entry name" value="Prot_kinase_dom"/>
</dbReference>
<comment type="caution">
    <text evidence="17">The sequence shown here is derived from an EMBL/GenBank/DDBJ whole genome shotgun (WGS) entry which is preliminary data.</text>
</comment>
<comment type="catalytic activity">
    <reaction evidence="11">
        <text>L-seryl-[protein] + ATP = O-phospho-L-seryl-[protein] + ADP + H(+)</text>
        <dbReference type="Rhea" id="RHEA:17989"/>
        <dbReference type="Rhea" id="RHEA-COMP:9863"/>
        <dbReference type="Rhea" id="RHEA-COMP:11604"/>
        <dbReference type="ChEBI" id="CHEBI:15378"/>
        <dbReference type="ChEBI" id="CHEBI:29999"/>
        <dbReference type="ChEBI" id="CHEBI:30616"/>
        <dbReference type="ChEBI" id="CHEBI:83421"/>
        <dbReference type="ChEBI" id="CHEBI:456216"/>
        <dbReference type="EC" id="2.7.11.1"/>
    </reaction>
</comment>
<feature type="domain" description="Bulb-type lectin" evidence="15">
    <location>
        <begin position="27"/>
        <end position="148"/>
    </location>
</feature>
<dbReference type="SMART" id="SM00108">
    <property type="entry name" value="B_lectin"/>
    <property type="match status" value="1"/>
</dbReference>
<evidence type="ECO:0000256" key="10">
    <source>
        <dbReference type="ARBA" id="ARBA00023180"/>
    </source>
</evidence>
<gene>
    <name evidence="17" type="ORF">PIB30_052723</name>
</gene>
<dbReference type="CDD" id="cd01098">
    <property type="entry name" value="PAN_AP_plant"/>
    <property type="match status" value="1"/>
</dbReference>
<evidence type="ECO:0000256" key="4">
    <source>
        <dbReference type="ARBA" id="ARBA00022679"/>
    </source>
</evidence>
<evidence type="ECO:0000256" key="2">
    <source>
        <dbReference type="ARBA" id="ARBA00022475"/>
    </source>
</evidence>
<evidence type="ECO:0000256" key="12">
    <source>
        <dbReference type="PROSITE-ProRule" id="PRU10141"/>
    </source>
</evidence>
<dbReference type="PROSITE" id="PS00108">
    <property type="entry name" value="PROTEIN_KINASE_ST"/>
    <property type="match status" value="1"/>
</dbReference>
<dbReference type="Gene3D" id="1.10.510.10">
    <property type="entry name" value="Transferase(Phosphotransferase) domain 1"/>
    <property type="match status" value="1"/>
</dbReference>
<keyword evidence="4 11" id="KW-0808">Transferase</keyword>
<feature type="domain" description="Apple" evidence="16">
    <location>
        <begin position="332"/>
        <end position="413"/>
    </location>
</feature>
<reference evidence="17 18" key="1">
    <citation type="journal article" date="2023" name="Plants (Basel)">
        <title>Bridging the Gap: Combining Genomics and Transcriptomics Approaches to Understand Stylosanthes scabra, an Orphan Legume from the Brazilian Caatinga.</title>
        <authorList>
            <person name="Ferreira-Neto J.R.C."/>
            <person name="da Silva M.D."/>
            <person name="Binneck E."/>
            <person name="de Melo N.F."/>
            <person name="da Silva R.H."/>
            <person name="de Melo A.L.T.M."/>
            <person name="Pandolfi V."/>
            <person name="Bustamante F.O."/>
            <person name="Brasileiro-Vidal A.C."/>
            <person name="Benko-Iseppon A.M."/>
        </authorList>
    </citation>
    <scope>NUCLEOTIDE SEQUENCE [LARGE SCALE GENOMIC DNA]</scope>
    <source>
        <tissue evidence="17">Leaves</tissue>
    </source>
</reference>
<evidence type="ECO:0000256" key="7">
    <source>
        <dbReference type="ARBA" id="ARBA00022777"/>
    </source>
</evidence>
<protein>
    <recommendedName>
        <fullName evidence="11">Receptor-like serine/threonine-protein kinase</fullName>
        <ecNumber evidence="11">2.7.11.1</ecNumber>
    </recommendedName>
</protein>
<feature type="chain" id="PRO_5046197636" description="Receptor-like serine/threonine-protein kinase" evidence="13">
    <location>
        <begin position="26"/>
        <end position="760"/>
    </location>
</feature>
<feature type="domain" description="Protein kinase" evidence="14">
    <location>
        <begin position="448"/>
        <end position="733"/>
    </location>
</feature>
<keyword evidence="9" id="KW-1015">Disulfide bond</keyword>
<keyword evidence="10" id="KW-0325">Glycoprotein</keyword>
<keyword evidence="18" id="KW-1185">Reference proteome</keyword>
<dbReference type="Pfam" id="PF07714">
    <property type="entry name" value="PK_Tyr_Ser-Thr"/>
    <property type="match status" value="1"/>
</dbReference>
<keyword evidence="3 11" id="KW-0723">Serine/threonine-protein kinase</keyword>
<dbReference type="Gene3D" id="3.30.200.20">
    <property type="entry name" value="Phosphorylase Kinase, domain 1"/>
    <property type="match status" value="1"/>
</dbReference>
<comment type="similarity">
    <text evidence="11">Belongs to the protein kinase superfamily. Ser/Thr protein kinase family.</text>
</comment>
<evidence type="ECO:0000259" key="15">
    <source>
        <dbReference type="PROSITE" id="PS50927"/>
    </source>
</evidence>
<comment type="subcellular location">
    <subcellularLocation>
        <location evidence="1">Cell membrane</location>
        <topology evidence="1">Single-pass type I membrane protein</topology>
    </subcellularLocation>
</comment>
<dbReference type="CDD" id="cd14066">
    <property type="entry name" value="STKc_IRAK"/>
    <property type="match status" value="1"/>
</dbReference>
<dbReference type="PROSITE" id="PS50011">
    <property type="entry name" value="PROTEIN_KINASE_DOM"/>
    <property type="match status" value="1"/>
</dbReference>
<feature type="signal peptide" evidence="13">
    <location>
        <begin position="1"/>
        <end position="25"/>
    </location>
</feature>
<dbReference type="EC" id="2.7.11.1" evidence="11"/>
<evidence type="ECO:0000259" key="14">
    <source>
        <dbReference type="PROSITE" id="PS50011"/>
    </source>
</evidence>
<dbReference type="Gene3D" id="2.90.10.10">
    <property type="entry name" value="Bulb-type lectin domain"/>
    <property type="match status" value="1"/>
</dbReference>
<evidence type="ECO:0000256" key="11">
    <source>
        <dbReference type="PIRNR" id="PIRNR000641"/>
    </source>
</evidence>
<dbReference type="PANTHER" id="PTHR27002:SF616">
    <property type="entry name" value="RECEPTOR-LIKE SERINE_THREONINE-PROTEIN KINASE"/>
    <property type="match status" value="1"/>
</dbReference>
<sequence>MANFNILIPIITFYLLLFPISKTIAETDTITNLHSLSKNQTLVSKNGQFELGFFTLDNSTNHYYLAIWYKKIPLQTIVWVANREKPATNPNSLQLIINNTLLLGQDNKTVLWSVNITRKLKNPILQLLDSGNLVLREDNEENKYLWQSFDYPGNTLLPGMKLGKDLRTGFERRLTAWKNEKDPSPGTLSWEMDVTVWPEPMQRIGSMKQFSTGAWNGLDYASKPTRKNLPFFSFVYFSSQDEVYFAFNLENNSVPGRIVLDQPSYRRLYLAWTDKQWVIFNSLPRVFCERYSVCGANSHCDWSKSEIDACDCLRGFRPNHTGGCLRDKPLNCESDGFVKYVKMKVPDTENCWYLNQSMNLDECREKCLRNCSCTAYANSDIRGEGSGCALWSGDLYDLRILPDAGQDLYIRVPASELALIDRSKEEQEEDPEVPLYDLSVIASSTDNFSDKNKLGEGGFGSVFKGTLENGQRIAVKRLSTGSGQGIKEFKNEIALIAKLQHRNLVKLQGYCIQNKEKLLIYEYMPNKSLDFFIFDQTQRMVLDWPTRFDIICGIARGLLYLHQDSRLTVIHRDLKASNVLLDDEMNPKISDFGLARILGGDQTTEMTRRVVGTYGYIAPEYAIDGNFSVKSDVFSFGVLLLEIVSGKKNRGDEHLNENTNLVGYAWKLWMEGRPLELISEDIKESCNGSEALRCIHISFLCLEQHPHDRPCMSSVVTMLGSEICLPKPKQPALFVGEYSSSNKTNLASVNELSTSILEAR</sequence>
<evidence type="ECO:0000256" key="13">
    <source>
        <dbReference type="SAM" id="SignalP"/>
    </source>
</evidence>
<dbReference type="PROSITE" id="PS50948">
    <property type="entry name" value="PAN"/>
    <property type="match status" value="1"/>
</dbReference>
<dbReference type="Pfam" id="PF08276">
    <property type="entry name" value="PAN_2"/>
    <property type="match status" value="1"/>
</dbReference>
<evidence type="ECO:0000259" key="16">
    <source>
        <dbReference type="PROSITE" id="PS50948"/>
    </source>
</evidence>
<dbReference type="SUPFAM" id="SSF56112">
    <property type="entry name" value="Protein kinase-like (PK-like)"/>
    <property type="match status" value="1"/>
</dbReference>
<dbReference type="InterPro" id="IPR008271">
    <property type="entry name" value="Ser/Thr_kinase_AS"/>
</dbReference>
<evidence type="ECO:0000313" key="18">
    <source>
        <dbReference type="Proteomes" id="UP001341840"/>
    </source>
</evidence>
<dbReference type="InterPro" id="IPR000858">
    <property type="entry name" value="S_locus_glycoprot_dom"/>
</dbReference>
<keyword evidence="8 11" id="KW-0067">ATP-binding</keyword>
<dbReference type="EMBL" id="JASCZI010000385">
    <property type="protein sequence ID" value="MED6111491.1"/>
    <property type="molecule type" value="Genomic_DNA"/>
</dbReference>
<dbReference type="PROSITE" id="PS50927">
    <property type="entry name" value="BULB_LECTIN"/>
    <property type="match status" value="1"/>
</dbReference>
<dbReference type="Pfam" id="PF00954">
    <property type="entry name" value="S_locus_glycop"/>
    <property type="match status" value="1"/>
</dbReference>
<dbReference type="InterPro" id="IPR011009">
    <property type="entry name" value="Kinase-like_dom_sf"/>
</dbReference>
<evidence type="ECO:0000256" key="6">
    <source>
        <dbReference type="ARBA" id="ARBA00022741"/>
    </source>
</evidence>
<dbReference type="SMART" id="SM00473">
    <property type="entry name" value="PAN_AP"/>
    <property type="match status" value="1"/>
</dbReference>